<protein>
    <submittedName>
        <fullName evidence="1">Uncharacterized protein</fullName>
    </submittedName>
</protein>
<name>A0ABN0CRS0_9BACE</name>
<comment type="caution">
    <text evidence="1">The sequence shown here is derived from an EMBL/GenBank/DDBJ whole genome shotgun (WGS) entry which is preliminary data.</text>
</comment>
<gene>
    <name evidence="1" type="ORF">HMPREF9445_00595</name>
</gene>
<organism evidence="1 2">
    <name type="scientific">Bacteroides clarus YIT 12056</name>
    <dbReference type="NCBI Taxonomy" id="762984"/>
    <lineage>
        <taxon>Bacteria</taxon>
        <taxon>Pseudomonadati</taxon>
        <taxon>Bacteroidota</taxon>
        <taxon>Bacteroidia</taxon>
        <taxon>Bacteroidales</taxon>
        <taxon>Bacteroidaceae</taxon>
        <taxon>Bacteroides</taxon>
    </lineage>
</organism>
<dbReference type="EMBL" id="AFBM01000006">
    <property type="protein sequence ID" value="EGF54246.1"/>
    <property type="molecule type" value="Genomic_DNA"/>
</dbReference>
<dbReference type="Proteomes" id="UP000010321">
    <property type="component" value="Unassembled WGS sequence"/>
</dbReference>
<evidence type="ECO:0000313" key="2">
    <source>
        <dbReference type="Proteomes" id="UP000010321"/>
    </source>
</evidence>
<sequence length="47" mass="5794">MNKYIIILKYRHLYSHRILIKSILPMKRRRKMTDKASRPANDEFLFS</sequence>
<reference evidence="1 2" key="1">
    <citation type="submission" date="2011-02" db="EMBL/GenBank/DDBJ databases">
        <authorList>
            <person name="Weinstock G."/>
            <person name="Sodergren E."/>
            <person name="Clifton S."/>
            <person name="Fulton L."/>
            <person name="Fulton B."/>
            <person name="Courtney L."/>
            <person name="Fronick C."/>
            <person name="Harrison M."/>
            <person name="Strong C."/>
            <person name="Farmer C."/>
            <person name="Delahaunty K."/>
            <person name="Markovic C."/>
            <person name="Hall O."/>
            <person name="Minx P."/>
            <person name="Tomlinson C."/>
            <person name="Mitreva M."/>
            <person name="Hou S."/>
            <person name="Chen J."/>
            <person name="Wollam A."/>
            <person name="Pepin K.H."/>
            <person name="Johnson M."/>
            <person name="Bhonagiri V."/>
            <person name="Zhang X."/>
            <person name="Suruliraj S."/>
            <person name="Warren W."/>
            <person name="Chinwalla A."/>
            <person name="Mardis E.R."/>
            <person name="Wilson R.K."/>
        </authorList>
    </citation>
    <scope>NUCLEOTIDE SEQUENCE [LARGE SCALE GENOMIC DNA]</scope>
    <source>
        <strain evidence="1 2">YIT 12056</strain>
    </source>
</reference>
<keyword evidence="2" id="KW-1185">Reference proteome</keyword>
<accession>A0ABN0CRS0</accession>
<proteinExistence type="predicted"/>
<evidence type="ECO:0000313" key="1">
    <source>
        <dbReference type="EMBL" id="EGF54246.1"/>
    </source>
</evidence>